<keyword evidence="3" id="KW-1185">Reference proteome</keyword>
<accession>A0A846HCY6</accession>
<proteinExistence type="predicted"/>
<dbReference type="Proteomes" id="UP000031549">
    <property type="component" value="Unassembled WGS sequence"/>
</dbReference>
<gene>
    <name evidence="2" type="ORF">PI95_019340</name>
</gene>
<keyword evidence="1" id="KW-0732">Signal</keyword>
<comment type="caution">
    <text evidence="2">The sequence shown here is derived from an EMBL/GenBank/DDBJ whole genome shotgun (WGS) entry which is preliminary data.</text>
</comment>
<evidence type="ECO:0000313" key="2">
    <source>
        <dbReference type="EMBL" id="NEU74649.1"/>
    </source>
</evidence>
<feature type="chain" id="PRO_5032302648" evidence="1">
    <location>
        <begin position="18"/>
        <end position="141"/>
    </location>
</feature>
<dbReference type="RefSeq" id="WP_039737423.1">
    <property type="nucleotide sequence ID" value="NZ_JTCM02000046.1"/>
</dbReference>
<feature type="signal peptide" evidence="1">
    <location>
        <begin position="1"/>
        <end position="17"/>
    </location>
</feature>
<dbReference type="EMBL" id="JTCM02000046">
    <property type="protein sequence ID" value="NEU74649.1"/>
    <property type="molecule type" value="Genomic_DNA"/>
</dbReference>
<name>A0A846HCY6_9CYAN</name>
<protein>
    <submittedName>
        <fullName evidence="2">DUF3574 domain-containing protein</fullName>
    </submittedName>
</protein>
<sequence length="141" mass="16218">MSIIILTSLLFIVPVHTNTFVRAQSPQTSTQNSTEKIFTKEELYFGLSKPGGKTISELEWQLFLNRVITPRFREGLTVIDTHGQYLNSSGKLTREKTKLVILIYENSRTKNQMIEEVIASYKRKFQQESVLRVTSTVKVSF</sequence>
<evidence type="ECO:0000256" key="1">
    <source>
        <dbReference type="SAM" id="SignalP"/>
    </source>
</evidence>
<evidence type="ECO:0000313" key="3">
    <source>
        <dbReference type="Proteomes" id="UP000031549"/>
    </source>
</evidence>
<reference evidence="2 3" key="1">
    <citation type="journal article" date="2015" name="Genome Announc.">
        <title>Draft Genome Sequence of Cyanobacterium Hassallia byssoidea Strain VB512170, Isolated from Monuments in India.</title>
        <authorList>
            <person name="Singh D."/>
            <person name="Chandrababunaidu M.M."/>
            <person name="Panda A."/>
            <person name="Sen D."/>
            <person name="Bhattacharyya S."/>
            <person name="Adhikary S.P."/>
            <person name="Tripathy S."/>
        </authorList>
    </citation>
    <scope>NUCLEOTIDE SEQUENCE [LARGE SCALE GENOMIC DNA]</scope>
    <source>
        <strain evidence="2 3">VB512170</strain>
    </source>
</reference>
<dbReference type="AlphaFoldDB" id="A0A846HCY6"/>
<dbReference type="InterPro" id="IPR021957">
    <property type="entry name" value="DUF3574"/>
</dbReference>
<organism evidence="2 3">
    <name type="scientific">Hassallia byssoidea VB512170</name>
    <dbReference type="NCBI Taxonomy" id="1304833"/>
    <lineage>
        <taxon>Bacteria</taxon>
        <taxon>Bacillati</taxon>
        <taxon>Cyanobacteriota</taxon>
        <taxon>Cyanophyceae</taxon>
        <taxon>Nostocales</taxon>
        <taxon>Tolypothrichaceae</taxon>
        <taxon>Hassallia</taxon>
    </lineage>
</organism>
<dbReference type="Pfam" id="PF12098">
    <property type="entry name" value="DUF3574"/>
    <property type="match status" value="1"/>
</dbReference>